<reference evidence="1 2" key="2">
    <citation type="submission" date="2018-11" db="EMBL/GenBank/DDBJ databases">
        <authorList>
            <consortium name="Pathogen Informatics"/>
        </authorList>
    </citation>
    <scope>NUCLEOTIDE SEQUENCE [LARGE SCALE GENOMIC DNA]</scope>
</reference>
<dbReference type="EMBL" id="UYRT01099808">
    <property type="protein sequence ID" value="VDN42292.1"/>
    <property type="molecule type" value="Genomic_DNA"/>
</dbReference>
<dbReference type="AlphaFoldDB" id="A0A183EST7"/>
<evidence type="ECO:0000313" key="3">
    <source>
        <dbReference type="WBParaSite" id="GPUH_0002405801-mRNA-1"/>
    </source>
</evidence>
<dbReference type="Proteomes" id="UP000271098">
    <property type="component" value="Unassembled WGS sequence"/>
</dbReference>
<accession>A0A183EST7</accession>
<protein>
    <submittedName>
        <fullName evidence="3">FLYWCH-type domain-containing protein</fullName>
    </submittedName>
</protein>
<name>A0A183EST7_9BILA</name>
<gene>
    <name evidence="1" type="ORF">GPUH_LOCUS24027</name>
</gene>
<reference evidence="3" key="1">
    <citation type="submission" date="2016-06" db="UniProtKB">
        <authorList>
            <consortium name="WormBaseParasite"/>
        </authorList>
    </citation>
    <scope>IDENTIFICATION</scope>
</reference>
<evidence type="ECO:0000313" key="2">
    <source>
        <dbReference type="Proteomes" id="UP000271098"/>
    </source>
</evidence>
<keyword evidence="2" id="KW-1185">Reference proteome</keyword>
<organism evidence="3">
    <name type="scientific">Gongylonema pulchrum</name>
    <dbReference type="NCBI Taxonomy" id="637853"/>
    <lineage>
        <taxon>Eukaryota</taxon>
        <taxon>Metazoa</taxon>
        <taxon>Ecdysozoa</taxon>
        <taxon>Nematoda</taxon>
        <taxon>Chromadorea</taxon>
        <taxon>Rhabditida</taxon>
        <taxon>Spirurina</taxon>
        <taxon>Spiruromorpha</taxon>
        <taxon>Spiruroidea</taxon>
        <taxon>Gongylonematidae</taxon>
        <taxon>Gongylonema</taxon>
    </lineage>
</organism>
<evidence type="ECO:0000313" key="1">
    <source>
        <dbReference type="EMBL" id="VDN42292.1"/>
    </source>
</evidence>
<dbReference type="WBParaSite" id="GPUH_0002405801-mRNA-1">
    <property type="protein sequence ID" value="GPUH_0002405801-mRNA-1"/>
    <property type="gene ID" value="GPUH_0002405801"/>
</dbReference>
<sequence length="91" mass="10845">MLMNVNNEVKNSAHYNKMIVPSRTRQKHMACKISRQMCPYTDHDKISELSKNMVKCKSKTMVKDRVEKVPDCRKHFYEQKETGDLGHKHWH</sequence>
<proteinExistence type="predicted"/>